<evidence type="ECO:0000259" key="2">
    <source>
        <dbReference type="PROSITE" id="PS50883"/>
    </source>
</evidence>
<feature type="domain" description="GGDEF" evidence="3">
    <location>
        <begin position="254"/>
        <end position="397"/>
    </location>
</feature>
<dbReference type="InterPro" id="IPR001633">
    <property type="entry name" value="EAL_dom"/>
</dbReference>
<feature type="transmembrane region" description="Helical" evidence="1">
    <location>
        <begin position="158"/>
        <end position="176"/>
    </location>
</feature>
<feature type="transmembrane region" description="Helical" evidence="1">
    <location>
        <begin position="110"/>
        <end position="129"/>
    </location>
</feature>
<dbReference type="SMART" id="SM00267">
    <property type="entry name" value="GGDEF"/>
    <property type="match status" value="1"/>
</dbReference>
<dbReference type="InterPro" id="IPR035919">
    <property type="entry name" value="EAL_sf"/>
</dbReference>
<evidence type="ECO:0000313" key="4">
    <source>
        <dbReference type="EMBL" id="MTW34897.1"/>
    </source>
</evidence>
<feature type="transmembrane region" description="Helical" evidence="1">
    <location>
        <begin position="79"/>
        <end position="98"/>
    </location>
</feature>
<evidence type="ECO:0000313" key="5">
    <source>
        <dbReference type="Proteomes" id="UP000735592"/>
    </source>
</evidence>
<keyword evidence="1" id="KW-1133">Transmembrane helix</keyword>
<gene>
    <name evidence="4" type="ORF">GM655_19020</name>
</gene>
<dbReference type="CDD" id="cd01948">
    <property type="entry name" value="EAL"/>
    <property type="match status" value="1"/>
</dbReference>
<reference evidence="4 5" key="1">
    <citation type="submission" date="2019-11" db="EMBL/GenBank/DDBJ databases">
        <title>Type strains purchased from KCTC, JCM and DSMZ.</title>
        <authorList>
            <person name="Lu H."/>
        </authorList>
    </citation>
    <scope>NUCLEOTIDE SEQUENCE [LARGE SCALE GENOMIC DNA]</scope>
    <source>
        <strain evidence="4 5">DSM 103461</strain>
    </source>
</reference>
<organism evidence="4 5">
    <name type="scientific">Pseudoduganella danionis</name>
    <dbReference type="NCBI Taxonomy" id="1890295"/>
    <lineage>
        <taxon>Bacteria</taxon>
        <taxon>Pseudomonadati</taxon>
        <taxon>Pseudomonadota</taxon>
        <taxon>Betaproteobacteria</taxon>
        <taxon>Burkholderiales</taxon>
        <taxon>Oxalobacteraceae</taxon>
        <taxon>Telluria group</taxon>
        <taxon>Pseudoduganella</taxon>
    </lineage>
</organism>
<dbReference type="PANTHER" id="PTHR33121">
    <property type="entry name" value="CYCLIC DI-GMP PHOSPHODIESTERASE PDEF"/>
    <property type="match status" value="1"/>
</dbReference>
<dbReference type="PROSITE" id="PS51257">
    <property type="entry name" value="PROKAR_LIPOPROTEIN"/>
    <property type="match status" value="1"/>
</dbReference>
<keyword evidence="5" id="KW-1185">Reference proteome</keyword>
<protein>
    <submittedName>
        <fullName evidence="4">EAL domain-containing protein</fullName>
    </submittedName>
</protein>
<dbReference type="PANTHER" id="PTHR33121:SF79">
    <property type="entry name" value="CYCLIC DI-GMP PHOSPHODIESTERASE PDED-RELATED"/>
    <property type="match status" value="1"/>
</dbReference>
<dbReference type="PROSITE" id="PS50887">
    <property type="entry name" value="GGDEF"/>
    <property type="match status" value="1"/>
</dbReference>
<keyword evidence="1" id="KW-0472">Membrane</keyword>
<comment type="caution">
    <text evidence="4">The sequence shown here is derived from an EMBL/GenBank/DDBJ whole genome shotgun (WGS) entry which is preliminary data.</text>
</comment>
<dbReference type="Gene3D" id="3.30.70.270">
    <property type="match status" value="1"/>
</dbReference>
<dbReference type="NCBIfam" id="TIGR00254">
    <property type="entry name" value="GGDEF"/>
    <property type="match status" value="1"/>
</dbReference>
<evidence type="ECO:0000259" key="3">
    <source>
        <dbReference type="PROSITE" id="PS50887"/>
    </source>
</evidence>
<dbReference type="InterPro" id="IPR029787">
    <property type="entry name" value="Nucleotide_cyclase"/>
</dbReference>
<dbReference type="SUPFAM" id="SSF141868">
    <property type="entry name" value="EAL domain-like"/>
    <property type="match status" value="1"/>
</dbReference>
<dbReference type="Proteomes" id="UP000735592">
    <property type="component" value="Unassembled WGS sequence"/>
</dbReference>
<dbReference type="SMART" id="SM00052">
    <property type="entry name" value="EAL"/>
    <property type="match status" value="1"/>
</dbReference>
<name>A0ABW9SSA8_9BURK</name>
<dbReference type="RefSeq" id="WP_155436241.1">
    <property type="nucleotide sequence ID" value="NZ_JBHLXK010000002.1"/>
</dbReference>
<dbReference type="InterPro" id="IPR050706">
    <property type="entry name" value="Cyclic-di-GMP_PDE-like"/>
</dbReference>
<dbReference type="InterPro" id="IPR000160">
    <property type="entry name" value="GGDEF_dom"/>
</dbReference>
<dbReference type="SUPFAM" id="SSF55073">
    <property type="entry name" value="Nucleotide cyclase"/>
    <property type="match status" value="1"/>
</dbReference>
<dbReference type="CDD" id="cd01949">
    <property type="entry name" value="GGDEF"/>
    <property type="match status" value="1"/>
</dbReference>
<dbReference type="Pfam" id="PF00563">
    <property type="entry name" value="EAL"/>
    <property type="match status" value="1"/>
</dbReference>
<dbReference type="PROSITE" id="PS50883">
    <property type="entry name" value="EAL"/>
    <property type="match status" value="1"/>
</dbReference>
<proteinExistence type="predicted"/>
<feature type="domain" description="EAL" evidence="2">
    <location>
        <begin position="406"/>
        <end position="653"/>
    </location>
</feature>
<dbReference type="Pfam" id="PF00990">
    <property type="entry name" value="GGDEF"/>
    <property type="match status" value="1"/>
</dbReference>
<keyword evidence="1" id="KW-0812">Transmembrane</keyword>
<sequence>MSYSLRLWRENLNNHTQGIVVNAAAVIGLSCIIDNHALPWLHGWIAGALLLCLLRYALERYSLRDLLRHPQRPPPGWQRGLLAAGLIGSALMWSLNAAYGLPHYSANEKFSVMIIISALAGGATGTLASMRIIGKLYIASLLLPTCLAMWLSGDDKLAILAVLGIIFAFIMFNSHANNFKLLSNTLSLSSDKEALIRQLSEKNRHISDVNSHLEQRIQERTQALEFLANHDPLTSLLNRRGFLSYSYASGTDLRHQTLIFIDLDHFKDINEGMGHEHGDQLLQAFSQRLSHEVAKLARHIGASDHPICRWGGDEFVLCLLRAVDQQDDGRAHYRQLHAALSASYHIGPHQVHLGLSMGIFESITATLPQMQAALTCADIATSEAKKNGRGQISFYSEASYTLQRRRLKLTQALAQAHQDGSLHLLYQPIYTAGTGQIASYEALLRWRHAEYGNIVPDEFIALAETSNAIQTIGRWVLEQACRQAASWPTAPGQPQPPRIAINTSIRQLVQPGYSDLVSATLQQCGLAPQRLIIEVTESVLDERNMDRASASLSALHGLGVEIHLDDFGTGYSSLSRLRQLPLDALKIDKSFVTDMDEKSLTVIEAALLIARRYGLRVVAEGVESAQQIATLRSMGVDELQGYHLGRPAPLPAP</sequence>
<feature type="transmembrane region" description="Helical" evidence="1">
    <location>
        <begin position="39"/>
        <end position="58"/>
    </location>
</feature>
<dbReference type="EMBL" id="WNKW01000006">
    <property type="protein sequence ID" value="MTW34897.1"/>
    <property type="molecule type" value="Genomic_DNA"/>
</dbReference>
<evidence type="ECO:0000256" key="1">
    <source>
        <dbReference type="SAM" id="Phobius"/>
    </source>
</evidence>
<accession>A0ABW9SSA8</accession>
<dbReference type="Gene3D" id="3.20.20.450">
    <property type="entry name" value="EAL domain"/>
    <property type="match status" value="1"/>
</dbReference>
<dbReference type="InterPro" id="IPR043128">
    <property type="entry name" value="Rev_trsase/Diguanyl_cyclase"/>
</dbReference>